<comment type="subcellular location">
    <subcellularLocation>
        <location evidence="1">Cell membrane</location>
    </subcellularLocation>
</comment>
<evidence type="ECO:0000256" key="1">
    <source>
        <dbReference type="ARBA" id="ARBA00004236"/>
    </source>
</evidence>
<dbReference type="Proteomes" id="UP000280507">
    <property type="component" value="Unassembled WGS sequence"/>
</dbReference>
<evidence type="ECO:0000256" key="5">
    <source>
        <dbReference type="ARBA" id="ARBA00022989"/>
    </source>
</evidence>
<keyword evidence="4 7" id="KW-0812">Transmembrane</keyword>
<dbReference type="Gene3D" id="6.10.340.10">
    <property type="match status" value="1"/>
</dbReference>
<feature type="transmembrane region" description="Helical" evidence="7">
    <location>
        <begin position="20"/>
        <end position="41"/>
    </location>
</feature>
<gene>
    <name evidence="8" type="ORF">EBI00_13210</name>
</gene>
<evidence type="ECO:0000313" key="9">
    <source>
        <dbReference type="Proteomes" id="UP000280507"/>
    </source>
</evidence>
<dbReference type="GO" id="GO:0005886">
    <property type="term" value="C:plasma membrane"/>
    <property type="evidence" value="ECO:0007669"/>
    <property type="project" value="UniProtKB-SubCell"/>
</dbReference>
<evidence type="ECO:0000256" key="7">
    <source>
        <dbReference type="SAM" id="Phobius"/>
    </source>
</evidence>
<dbReference type="InterPro" id="IPR029787">
    <property type="entry name" value="Nucleotide_cyclase"/>
</dbReference>
<keyword evidence="6 7" id="KW-0472">Membrane</keyword>
<dbReference type="OrthoDB" id="6096404at2"/>
<evidence type="ECO:0000256" key="3">
    <source>
        <dbReference type="ARBA" id="ARBA00022475"/>
    </source>
</evidence>
<dbReference type="Pfam" id="PF10144">
    <property type="entry name" value="SMP_2"/>
    <property type="match status" value="1"/>
</dbReference>
<dbReference type="Gene3D" id="3.30.70.1230">
    <property type="entry name" value="Nucleotide cyclase"/>
    <property type="match status" value="1"/>
</dbReference>
<comment type="similarity">
    <text evidence="2">Belongs to the Smp family.</text>
</comment>
<dbReference type="EMBL" id="RIZG01000008">
    <property type="protein sequence ID" value="RNF49316.1"/>
    <property type="molecule type" value="Genomic_DNA"/>
</dbReference>
<dbReference type="InterPro" id="IPR019305">
    <property type="entry name" value="Uncharacterised_Smp"/>
</dbReference>
<keyword evidence="3" id="KW-1003">Cell membrane</keyword>
<evidence type="ECO:0000256" key="4">
    <source>
        <dbReference type="ARBA" id="ARBA00022692"/>
    </source>
</evidence>
<protein>
    <recommendedName>
        <fullName evidence="10">Guanylate cyclase domain-containing protein</fullName>
    </recommendedName>
</protein>
<evidence type="ECO:0000256" key="6">
    <source>
        <dbReference type="ARBA" id="ARBA00023136"/>
    </source>
</evidence>
<name>A0A3M8PZY9_9GAMM</name>
<evidence type="ECO:0008006" key="10">
    <source>
        <dbReference type="Google" id="ProtNLM"/>
    </source>
</evidence>
<dbReference type="SUPFAM" id="SSF55073">
    <property type="entry name" value="Nucleotide cyclase"/>
    <property type="match status" value="1"/>
</dbReference>
<evidence type="ECO:0000256" key="2">
    <source>
        <dbReference type="ARBA" id="ARBA00005362"/>
    </source>
</evidence>
<keyword evidence="5 7" id="KW-1133">Transmembrane helix</keyword>
<dbReference type="AlphaFoldDB" id="A0A3M8PZY9"/>
<proteinExistence type="inferred from homology"/>
<comment type="caution">
    <text evidence="8">The sequence shown here is derived from an EMBL/GenBank/DDBJ whole genome shotgun (WGS) entry which is preliminary data.</text>
</comment>
<evidence type="ECO:0000313" key="8">
    <source>
        <dbReference type="EMBL" id="RNF49316.1"/>
    </source>
</evidence>
<organism evidence="8 9">
    <name type="scientific">Marinomonas hwangdonensis</name>
    <dbReference type="NCBI Taxonomy" id="1053647"/>
    <lineage>
        <taxon>Bacteria</taxon>
        <taxon>Pseudomonadati</taxon>
        <taxon>Pseudomonadota</taxon>
        <taxon>Gammaproteobacteria</taxon>
        <taxon>Oceanospirillales</taxon>
        <taxon>Oceanospirillaceae</taxon>
        <taxon>Marinomonas</taxon>
    </lineage>
</organism>
<keyword evidence="9" id="KW-1185">Reference proteome</keyword>
<dbReference type="RefSeq" id="WP_123096411.1">
    <property type="nucleotide sequence ID" value="NZ_RIZG01000008.1"/>
</dbReference>
<reference evidence="8 9" key="1">
    <citation type="journal article" date="2012" name="Int. J. Syst. Evol. Microbiol.">
        <title>Marinomonas hwangdonensis sp. nov., isolated from seawater.</title>
        <authorList>
            <person name="Jung Y.T."/>
            <person name="Oh T.K."/>
            <person name="Yoon J.H."/>
        </authorList>
    </citation>
    <scope>NUCLEOTIDE SEQUENCE [LARGE SCALE GENOMIC DNA]</scope>
    <source>
        <strain evidence="8 9">HDW-15</strain>
    </source>
</reference>
<feature type="transmembrane region" description="Helical" evidence="7">
    <location>
        <begin position="167"/>
        <end position="191"/>
    </location>
</feature>
<accession>A0A3M8PZY9</accession>
<sequence>MDTQIKTKTAAIFMHKHLRASVITIVSFVSLIILTLCIFWYTMTYALENYLSQQTEVLGSSLATQAAFNATQSILTNDLLSLNVLLNRLVVDENILSARVYNKKDELLAEASSTSTGMSSDRDFRPNDDRRRVYSSSIRFRDEIVGHVLITLDRTPAQNTLQHLNNLLIGMAIFIATIAVLLILLITKWLFAPINEATTMLNSFSKGRKIQLGYTPVYREARELHQAIKPLYDLELPKEVTPQPIVTDQEVSKTTETQFEINFDAIFEESRQRSCVLYFDVLNLQTWQEKMSPLQVANLLTPIYRAIFQASEVYLGQVHQYKENSVIILFSAKDCDDNLYMNAVSTAQLFLGLIDKLFENTLYSDIPKLNFHLGLHQGNREVTNLMKNDLFKAEKIEDLLVSVHQLSLSQSINKLIISDEIFTLPHIQNRVFTGLPEIIEHDDTEILAYEVKGLSEKYRLQIQEHIEKMTSSEPDKVNS</sequence>